<evidence type="ECO:0000256" key="1">
    <source>
        <dbReference type="ARBA" id="ARBA00004651"/>
    </source>
</evidence>
<dbReference type="InterPro" id="IPR036640">
    <property type="entry name" value="ABC1_TM_sf"/>
</dbReference>
<reference evidence="9 10" key="1">
    <citation type="submission" date="2018-03" db="EMBL/GenBank/DDBJ databases">
        <title>Genomic Encyclopedia of Archaeal and Bacterial Type Strains, Phase II (KMG-II): from individual species to whole genera.</title>
        <authorList>
            <person name="Goeker M."/>
        </authorList>
    </citation>
    <scope>NUCLEOTIDE SEQUENCE [LARGE SCALE GENOMIC DNA]</scope>
    <source>
        <strain evidence="9 10">DSM 44720</strain>
    </source>
</reference>
<evidence type="ECO:0000256" key="4">
    <source>
        <dbReference type="ARBA" id="ARBA00022840"/>
    </source>
</evidence>
<organism evidence="9 10">
    <name type="scientific">Umezawaea tangerina</name>
    <dbReference type="NCBI Taxonomy" id="84725"/>
    <lineage>
        <taxon>Bacteria</taxon>
        <taxon>Bacillati</taxon>
        <taxon>Actinomycetota</taxon>
        <taxon>Actinomycetes</taxon>
        <taxon>Pseudonocardiales</taxon>
        <taxon>Pseudonocardiaceae</taxon>
        <taxon>Umezawaea</taxon>
    </lineage>
</organism>
<dbReference type="GO" id="GO:0034040">
    <property type="term" value="F:ATPase-coupled lipid transmembrane transporter activity"/>
    <property type="evidence" value="ECO:0007669"/>
    <property type="project" value="TreeGrafter"/>
</dbReference>
<dbReference type="GO" id="GO:0005886">
    <property type="term" value="C:plasma membrane"/>
    <property type="evidence" value="ECO:0007669"/>
    <property type="project" value="UniProtKB-SubCell"/>
</dbReference>
<dbReference type="EMBL" id="PVTF01000005">
    <property type="protein sequence ID" value="PRY41286.1"/>
    <property type="molecule type" value="Genomic_DNA"/>
</dbReference>
<dbReference type="RefSeq" id="WP_106188337.1">
    <property type="nucleotide sequence ID" value="NZ_PVTF01000005.1"/>
</dbReference>
<evidence type="ECO:0000256" key="6">
    <source>
        <dbReference type="ARBA" id="ARBA00023136"/>
    </source>
</evidence>
<dbReference type="Gene3D" id="1.20.1560.10">
    <property type="entry name" value="ABC transporter type 1, transmembrane domain"/>
    <property type="match status" value="1"/>
</dbReference>
<dbReference type="InterPro" id="IPR039421">
    <property type="entry name" value="Type_1_exporter"/>
</dbReference>
<accession>A0A2T0T6K2</accession>
<dbReference type="PANTHER" id="PTHR24221:SF654">
    <property type="entry name" value="ATP-BINDING CASSETTE SUB-FAMILY B MEMBER 6"/>
    <property type="match status" value="1"/>
</dbReference>
<comment type="caution">
    <text evidence="9">The sequence shown here is derived from an EMBL/GenBank/DDBJ whole genome shotgun (WGS) entry which is preliminary data.</text>
</comment>
<sequence>MIRSTRRWSAFAGTMWRASPWRCAAVLLTLAIDVVGQPAFAVLLAGFTDAALRGDPAGAGVHAVLAASAWAAVSQSRGVRNQLRNDVRDRVGHLVTEDVMRLTATEPRVDHLEDPRTLDQVDRVSAKGYTIADTVWAALEVAAISLTVALTLVVMSTVSPALLLVLPVILITLWLNKVGQDGVRRAVETADEPLRVGANLLRLTHDPRVAGELRVTGAGGAVLDEHERQWATASRVLDRAEARAGVLLAAGWLVYVLAIGAGLVWAATQIDSGRVGAGDLVMILAIARQQQLSVQMAVNGFSRMSEGVVTAAAYDEVRATVAPTARQAAGEHDGIGGRLHRGIALRDLSFTYPGTSRPVLANLDLELPAGTMVALVGAHGSGKTSVIKLLTGMHAPTSGRIEVDGRPLDTMAPEAWRARVAAGFQDFVRLQALARESVGVGDLTAVDDLPRVEGAVRDAGAEDVVAALPEGLRTQLGTTFGGVDLSGGQWQKVALARGHMRQDPLLVVLDEPTAALDPLSESEVYTRQLSYARAMARRSGTVTVVVSHRFSTVRMADLIIVLDRGAVVEQGDHDHLMAAGGTYARLYTLQRDSYVGPASDATGRAVMNDEH</sequence>
<keyword evidence="2 7" id="KW-0812">Transmembrane</keyword>
<evidence type="ECO:0000256" key="3">
    <source>
        <dbReference type="ARBA" id="ARBA00022741"/>
    </source>
</evidence>
<dbReference type="Pfam" id="PF00005">
    <property type="entry name" value="ABC_tran"/>
    <property type="match status" value="1"/>
</dbReference>
<keyword evidence="10" id="KW-1185">Reference proteome</keyword>
<comment type="subcellular location">
    <subcellularLocation>
        <location evidence="1">Cell membrane</location>
        <topology evidence="1">Multi-pass membrane protein</topology>
    </subcellularLocation>
</comment>
<evidence type="ECO:0000256" key="2">
    <source>
        <dbReference type="ARBA" id="ARBA00022692"/>
    </source>
</evidence>
<dbReference type="SMART" id="SM00382">
    <property type="entry name" value="AAA"/>
    <property type="match status" value="1"/>
</dbReference>
<protein>
    <submittedName>
        <fullName evidence="9">ATP-binding cassette subfamily B protein</fullName>
    </submittedName>
</protein>
<dbReference type="Gene3D" id="3.40.50.300">
    <property type="entry name" value="P-loop containing nucleotide triphosphate hydrolases"/>
    <property type="match status" value="1"/>
</dbReference>
<feature type="transmembrane region" description="Helical" evidence="7">
    <location>
        <begin position="244"/>
        <end position="267"/>
    </location>
</feature>
<dbReference type="InterPro" id="IPR003593">
    <property type="entry name" value="AAA+_ATPase"/>
</dbReference>
<dbReference type="AlphaFoldDB" id="A0A2T0T6K2"/>
<dbReference type="SUPFAM" id="SSF52540">
    <property type="entry name" value="P-loop containing nucleoside triphosphate hydrolases"/>
    <property type="match status" value="1"/>
</dbReference>
<name>A0A2T0T6K2_9PSEU</name>
<keyword evidence="4 9" id="KW-0067">ATP-binding</keyword>
<feature type="transmembrane region" description="Helical" evidence="7">
    <location>
        <begin position="160"/>
        <end position="176"/>
    </location>
</feature>
<dbReference type="SUPFAM" id="SSF90123">
    <property type="entry name" value="ABC transporter transmembrane region"/>
    <property type="match status" value="1"/>
</dbReference>
<keyword evidence="5 7" id="KW-1133">Transmembrane helix</keyword>
<dbReference type="InterPro" id="IPR003439">
    <property type="entry name" value="ABC_transporter-like_ATP-bd"/>
</dbReference>
<evidence type="ECO:0000313" key="10">
    <source>
        <dbReference type="Proteomes" id="UP000239494"/>
    </source>
</evidence>
<keyword evidence="6 7" id="KW-0472">Membrane</keyword>
<evidence type="ECO:0000313" key="9">
    <source>
        <dbReference type="EMBL" id="PRY41286.1"/>
    </source>
</evidence>
<dbReference type="GO" id="GO:0016887">
    <property type="term" value="F:ATP hydrolysis activity"/>
    <property type="evidence" value="ECO:0007669"/>
    <property type="project" value="InterPro"/>
</dbReference>
<feature type="transmembrane region" description="Helical" evidence="7">
    <location>
        <begin position="57"/>
        <end position="74"/>
    </location>
</feature>
<dbReference type="OrthoDB" id="9806127at2"/>
<dbReference type="InterPro" id="IPR027417">
    <property type="entry name" value="P-loop_NTPase"/>
</dbReference>
<dbReference type="GO" id="GO:0005524">
    <property type="term" value="F:ATP binding"/>
    <property type="evidence" value="ECO:0007669"/>
    <property type="project" value="UniProtKB-KW"/>
</dbReference>
<proteinExistence type="predicted"/>
<dbReference type="PANTHER" id="PTHR24221">
    <property type="entry name" value="ATP-BINDING CASSETTE SUB-FAMILY B"/>
    <property type="match status" value="1"/>
</dbReference>
<feature type="domain" description="ABC transporter" evidence="8">
    <location>
        <begin position="343"/>
        <end position="589"/>
    </location>
</feature>
<evidence type="ECO:0000256" key="7">
    <source>
        <dbReference type="SAM" id="Phobius"/>
    </source>
</evidence>
<gene>
    <name evidence="9" type="ORF">CLV43_10544</name>
</gene>
<feature type="transmembrane region" description="Helical" evidence="7">
    <location>
        <begin position="135"/>
        <end position="154"/>
    </location>
</feature>
<dbReference type="Proteomes" id="UP000239494">
    <property type="component" value="Unassembled WGS sequence"/>
</dbReference>
<dbReference type="PROSITE" id="PS50893">
    <property type="entry name" value="ABC_TRANSPORTER_2"/>
    <property type="match status" value="1"/>
</dbReference>
<evidence type="ECO:0000256" key="5">
    <source>
        <dbReference type="ARBA" id="ARBA00022989"/>
    </source>
</evidence>
<keyword evidence="3" id="KW-0547">Nucleotide-binding</keyword>
<evidence type="ECO:0000259" key="8">
    <source>
        <dbReference type="PROSITE" id="PS50893"/>
    </source>
</evidence>